<evidence type="ECO:0000313" key="1">
    <source>
        <dbReference type="EMBL" id="OGN33146.1"/>
    </source>
</evidence>
<name>A0A1F8H867_9BACT</name>
<reference evidence="1 2" key="1">
    <citation type="journal article" date="2016" name="Nat. Commun.">
        <title>Thousands of microbial genomes shed light on interconnected biogeochemical processes in an aquifer system.</title>
        <authorList>
            <person name="Anantharaman K."/>
            <person name="Brown C.T."/>
            <person name="Hug L.A."/>
            <person name="Sharon I."/>
            <person name="Castelle C.J."/>
            <person name="Probst A.J."/>
            <person name="Thomas B.C."/>
            <person name="Singh A."/>
            <person name="Wilkins M.J."/>
            <person name="Karaoz U."/>
            <person name="Brodie E.L."/>
            <person name="Williams K.H."/>
            <person name="Hubbard S.S."/>
            <person name="Banfield J.F."/>
        </authorList>
    </citation>
    <scope>NUCLEOTIDE SEQUENCE [LARGE SCALE GENOMIC DNA]</scope>
</reference>
<sequence>MIEGKSRNEKEQRWATVLSEIDTWIDNRGKGVDPGIKETLAGLRVFEIGTAASCEGHLEGPNGGPWIDIEAKEAQRLYNELIKPIHNKRWKEGKVVRREPFTPEERKLLDEVKEKSLILNLEKRKKLVPVLEEFNAGRSTPYMYRLEINRRGDGSSRIESAGVEYAVIADKMERQAYLLAFQKEMGEFANFLKAKYLS</sequence>
<protein>
    <submittedName>
        <fullName evidence="1">Uncharacterized protein</fullName>
    </submittedName>
</protein>
<dbReference type="EMBL" id="MGKW01000037">
    <property type="protein sequence ID" value="OGN33146.1"/>
    <property type="molecule type" value="Genomic_DNA"/>
</dbReference>
<comment type="caution">
    <text evidence="1">The sequence shown here is derived from an EMBL/GenBank/DDBJ whole genome shotgun (WGS) entry which is preliminary data.</text>
</comment>
<dbReference type="AlphaFoldDB" id="A0A1F8H867"/>
<dbReference type="Proteomes" id="UP000178155">
    <property type="component" value="Unassembled WGS sequence"/>
</dbReference>
<proteinExistence type="predicted"/>
<organism evidence="1 2">
    <name type="scientific">Candidatus Yanofskybacteria bacterium RIFCSPLOWO2_02_FULL_47_9b</name>
    <dbReference type="NCBI Taxonomy" id="1802708"/>
    <lineage>
        <taxon>Bacteria</taxon>
        <taxon>Candidatus Yanofskyibacteriota</taxon>
    </lineage>
</organism>
<evidence type="ECO:0000313" key="2">
    <source>
        <dbReference type="Proteomes" id="UP000178155"/>
    </source>
</evidence>
<accession>A0A1F8H867</accession>
<gene>
    <name evidence="1" type="ORF">A3I39_02645</name>
</gene>